<comment type="caution">
    <text evidence="1">The sequence shown here is derived from an EMBL/GenBank/DDBJ whole genome shotgun (WGS) entry which is preliminary data.</text>
</comment>
<sequence length="177" mass="20244">MRSMSDQEGSWPRLVKSAFELLDKMEHVNMQPNQVNVRKSTIREVTDSMVGSFLNGCVVYNILDLARKIGENVMKMEINRPDGFVTLSKIYAGEEDWAKVEMSRERWQIGQAGWVVFLSKRSTLQTGLVGNKYFSQKMTISDFCLVYLINKAVWILTCMTGHCRYGADRFQPSSVVV</sequence>
<name>A0A2U1MBL4_ARTAN</name>
<evidence type="ECO:0000313" key="2">
    <source>
        <dbReference type="Proteomes" id="UP000245207"/>
    </source>
</evidence>
<gene>
    <name evidence="1" type="ORF">CTI12_AA396410</name>
</gene>
<accession>A0A2U1MBL4</accession>
<protein>
    <submittedName>
        <fullName evidence="1">Tetratricopeptide-like helical domain-containing protein</fullName>
    </submittedName>
</protein>
<dbReference type="EMBL" id="PKPP01005837">
    <property type="protein sequence ID" value="PWA58635.1"/>
    <property type="molecule type" value="Genomic_DNA"/>
</dbReference>
<keyword evidence="2" id="KW-1185">Reference proteome</keyword>
<dbReference type="Proteomes" id="UP000245207">
    <property type="component" value="Unassembled WGS sequence"/>
</dbReference>
<evidence type="ECO:0000313" key="1">
    <source>
        <dbReference type="EMBL" id="PWA58635.1"/>
    </source>
</evidence>
<proteinExistence type="predicted"/>
<organism evidence="1 2">
    <name type="scientific">Artemisia annua</name>
    <name type="common">Sweet wormwood</name>
    <dbReference type="NCBI Taxonomy" id="35608"/>
    <lineage>
        <taxon>Eukaryota</taxon>
        <taxon>Viridiplantae</taxon>
        <taxon>Streptophyta</taxon>
        <taxon>Embryophyta</taxon>
        <taxon>Tracheophyta</taxon>
        <taxon>Spermatophyta</taxon>
        <taxon>Magnoliopsida</taxon>
        <taxon>eudicotyledons</taxon>
        <taxon>Gunneridae</taxon>
        <taxon>Pentapetalae</taxon>
        <taxon>asterids</taxon>
        <taxon>campanulids</taxon>
        <taxon>Asterales</taxon>
        <taxon>Asteraceae</taxon>
        <taxon>Asteroideae</taxon>
        <taxon>Anthemideae</taxon>
        <taxon>Artemisiinae</taxon>
        <taxon>Artemisia</taxon>
    </lineage>
</organism>
<dbReference type="AlphaFoldDB" id="A0A2U1MBL4"/>
<dbReference type="OrthoDB" id="185373at2759"/>
<reference evidence="1 2" key="1">
    <citation type="journal article" date="2018" name="Mol. Plant">
        <title>The genome of Artemisia annua provides insight into the evolution of Asteraceae family and artemisinin biosynthesis.</title>
        <authorList>
            <person name="Shen Q."/>
            <person name="Zhang L."/>
            <person name="Liao Z."/>
            <person name="Wang S."/>
            <person name="Yan T."/>
            <person name="Shi P."/>
            <person name="Liu M."/>
            <person name="Fu X."/>
            <person name="Pan Q."/>
            <person name="Wang Y."/>
            <person name="Lv Z."/>
            <person name="Lu X."/>
            <person name="Zhang F."/>
            <person name="Jiang W."/>
            <person name="Ma Y."/>
            <person name="Chen M."/>
            <person name="Hao X."/>
            <person name="Li L."/>
            <person name="Tang Y."/>
            <person name="Lv G."/>
            <person name="Zhou Y."/>
            <person name="Sun X."/>
            <person name="Brodelius P.E."/>
            <person name="Rose J.K.C."/>
            <person name="Tang K."/>
        </authorList>
    </citation>
    <scope>NUCLEOTIDE SEQUENCE [LARGE SCALE GENOMIC DNA]</scope>
    <source>
        <strain evidence="2">cv. Huhao1</strain>
        <tissue evidence="1">Leaf</tissue>
    </source>
</reference>